<dbReference type="PANTHER" id="PTHR46401:SF2">
    <property type="entry name" value="GLYCOSYLTRANSFERASE WBBK-RELATED"/>
    <property type="match status" value="1"/>
</dbReference>
<evidence type="ECO:0000313" key="3">
    <source>
        <dbReference type="Proteomes" id="UP001501285"/>
    </source>
</evidence>
<evidence type="ECO:0000313" key="2">
    <source>
        <dbReference type="EMBL" id="GAA2021960.1"/>
    </source>
</evidence>
<comment type="caution">
    <text evidence="2">The sequence shown here is derived from an EMBL/GenBank/DDBJ whole genome shotgun (WGS) entry which is preliminary data.</text>
</comment>
<gene>
    <name evidence="2" type="ORF">GCM10009740_08500</name>
</gene>
<protein>
    <recommendedName>
        <fullName evidence="4">Glycosyltransferase</fullName>
    </recommendedName>
</protein>
<sequence>MWSPLAGTEFANDCFGVSSRRELAAHLLEHYAAYDVVIAIKPLPDSFGVVLESLAGKAPIILDIDDPDIEAHARGPFIGYQFLASLRHPVYRRRLRRLVKRLDEFPHTVSNPVLQSRYGGDIIPHVRPKSVTLKAERSTGNGETLPRIAFIGTPHRHKGVGLLRDAVADINGEGVGFRLVITANAPEDRKPWEEWVGQTSLEEGLQLLADADIVLLPSLDGPRASGQLPVKLIDSMMAGRAIGVSNVEPMPWAVGSGGIVFEPGSRDVIKDTLKQLEDANLRQELGRRAQDRAYQLFTVEAVSGLFDRSVRRALLAQEQETAR</sequence>
<dbReference type="PANTHER" id="PTHR46401">
    <property type="entry name" value="GLYCOSYLTRANSFERASE WBBK-RELATED"/>
    <property type="match status" value="1"/>
</dbReference>
<evidence type="ECO:0008006" key="4">
    <source>
        <dbReference type="Google" id="ProtNLM"/>
    </source>
</evidence>
<organism evidence="2 3">
    <name type="scientific">Terrabacter terrae</name>
    <dbReference type="NCBI Taxonomy" id="318434"/>
    <lineage>
        <taxon>Bacteria</taxon>
        <taxon>Bacillati</taxon>
        <taxon>Actinomycetota</taxon>
        <taxon>Actinomycetes</taxon>
        <taxon>Micrococcales</taxon>
        <taxon>Intrasporangiaceae</taxon>
        <taxon>Terrabacter</taxon>
    </lineage>
</organism>
<proteinExistence type="predicted"/>
<dbReference type="Pfam" id="PF13692">
    <property type="entry name" value="Glyco_trans_1_4"/>
    <property type="match status" value="1"/>
</dbReference>
<dbReference type="EMBL" id="BAAANB010000001">
    <property type="protein sequence ID" value="GAA2021960.1"/>
    <property type="molecule type" value="Genomic_DNA"/>
</dbReference>
<name>A0ABN2TVC9_9MICO</name>
<dbReference type="Gene3D" id="3.40.50.2000">
    <property type="entry name" value="Glycogen Phosphorylase B"/>
    <property type="match status" value="2"/>
</dbReference>
<keyword evidence="1" id="KW-0808">Transferase</keyword>
<reference evidence="2 3" key="1">
    <citation type="journal article" date="2019" name="Int. J. Syst. Evol. Microbiol.">
        <title>The Global Catalogue of Microorganisms (GCM) 10K type strain sequencing project: providing services to taxonomists for standard genome sequencing and annotation.</title>
        <authorList>
            <consortium name="The Broad Institute Genomics Platform"/>
            <consortium name="The Broad Institute Genome Sequencing Center for Infectious Disease"/>
            <person name="Wu L."/>
            <person name="Ma J."/>
        </authorList>
    </citation>
    <scope>NUCLEOTIDE SEQUENCE [LARGE SCALE GENOMIC DNA]</scope>
    <source>
        <strain evidence="2 3">JCM 14283</strain>
    </source>
</reference>
<dbReference type="SUPFAM" id="SSF53756">
    <property type="entry name" value="UDP-Glycosyltransferase/glycogen phosphorylase"/>
    <property type="match status" value="1"/>
</dbReference>
<evidence type="ECO:0000256" key="1">
    <source>
        <dbReference type="ARBA" id="ARBA00022679"/>
    </source>
</evidence>
<dbReference type="Proteomes" id="UP001501285">
    <property type="component" value="Unassembled WGS sequence"/>
</dbReference>
<accession>A0ABN2TVC9</accession>
<keyword evidence="3" id="KW-1185">Reference proteome</keyword>